<gene>
    <name evidence="2" type="ORF">A3B50_03000</name>
</gene>
<evidence type="ECO:0000313" key="3">
    <source>
        <dbReference type="Proteomes" id="UP000178558"/>
    </source>
</evidence>
<dbReference type="EMBL" id="MGAQ01000028">
    <property type="protein sequence ID" value="OGK49671.1"/>
    <property type="molecule type" value="Genomic_DNA"/>
</dbReference>
<comment type="caution">
    <text evidence="2">The sequence shown here is derived from an EMBL/GenBank/DDBJ whole genome shotgun (WGS) entry which is preliminary data.</text>
</comment>
<keyword evidence="1" id="KW-1133">Transmembrane helix</keyword>
<name>A0A1F7J241_9BACT</name>
<reference evidence="2 3" key="1">
    <citation type="journal article" date="2016" name="Nat. Commun.">
        <title>Thousands of microbial genomes shed light on interconnected biogeochemical processes in an aquifer system.</title>
        <authorList>
            <person name="Anantharaman K."/>
            <person name="Brown C.T."/>
            <person name="Hug L.A."/>
            <person name="Sharon I."/>
            <person name="Castelle C.J."/>
            <person name="Probst A.J."/>
            <person name="Thomas B.C."/>
            <person name="Singh A."/>
            <person name="Wilkins M.J."/>
            <person name="Karaoz U."/>
            <person name="Brodie E.L."/>
            <person name="Williams K.H."/>
            <person name="Hubbard S.S."/>
            <person name="Banfield J.F."/>
        </authorList>
    </citation>
    <scope>NUCLEOTIDE SEQUENCE [LARGE SCALE GENOMIC DNA]</scope>
</reference>
<dbReference type="AlphaFoldDB" id="A0A1F7J241"/>
<protein>
    <submittedName>
        <fullName evidence="2">Uncharacterized protein</fullName>
    </submittedName>
</protein>
<keyword evidence="1" id="KW-0472">Membrane</keyword>
<sequence>MEKQSSGFHKKIFVVIFTCLGLSLFLFLSTNYFVSKLSFSPNILSLTQPVNSFFGFVEKNDGISITIREGGVTEDNPVNAKKLRYRVLVDEQTKIDPNLTVPYLFTKVSRPISTIDEIKVGDYVTAETQTDLRVQRKNEFRASKIVVFPLKNTIRGEIVDLTPDIISITGIPILAQGSPLGNNPKLGEKEGVFSIRLTPQTEISTSTFNHPDPAPVKIRYSLIDLKKGLTVLVYTEGNMQRRNEVHALLIDPGRL</sequence>
<evidence type="ECO:0000256" key="1">
    <source>
        <dbReference type="SAM" id="Phobius"/>
    </source>
</evidence>
<organism evidence="2 3">
    <name type="scientific">Candidatus Roizmanbacteria bacterium RIFCSPLOWO2_01_FULL_40_42</name>
    <dbReference type="NCBI Taxonomy" id="1802066"/>
    <lineage>
        <taxon>Bacteria</taxon>
        <taxon>Candidatus Roizmaniibacteriota</taxon>
    </lineage>
</organism>
<proteinExistence type="predicted"/>
<evidence type="ECO:0000313" key="2">
    <source>
        <dbReference type="EMBL" id="OGK49671.1"/>
    </source>
</evidence>
<dbReference type="Proteomes" id="UP000178558">
    <property type="component" value="Unassembled WGS sequence"/>
</dbReference>
<accession>A0A1F7J241</accession>
<feature type="transmembrane region" description="Helical" evidence="1">
    <location>
        <begin position="12"/>
        <end position="34"/>
    </location>
</feature>
<keyword evidence="1" id="KW-0812">Transmembrane</keyword>